<dbReference type="Proteomes" id="UP000032274">
    <property type="component" value="Unassembled WGS sequence"/>
</dbReference>
<dbReference type="RefSeq" id="WP_044121139.1">
    <property type="nucleotide sequence ID" value="NZ_JXIG01000242.1"/>
</dbReference>
<evidence type="ECO:0000313" key="2">
    <source>
        <dbReference type="EMBL" id="KIU01540.1"/>
    </source>
</evidence>
<dbReference type="Gene3D" id="2.40.128.130">
    <property type="entry name" value="Autotransporter beta-domain"/>
    <property type="match status" value="1"/>
</dbReference>
<gene>
    <name evidence="2" type="ORF">QU38_01100</name>
</gene>
<proteinExistence type="predicted"/>
<evidence type="ECO:0000259" key="1">
    <source>
        <dbReference type="Pfam" id="PF03797"/>
    </source>
</evidence>
<dbReference type="EMBL" id="JXIG01000242">
    <property type="protein sequence ID" value="KIU01540.1"/>
    <property type="molecule type" value="Genomic_DNA"/>
</dbReference>
<accession>A0AA40JQG7</accession>
<reference evidence="2 3" key="1">
    <citation type="submission" date="2015-01" db="EMBL/GenBank/DDBJ databases">
        <title>Characterization of Swiss Staphylococcus aureus strains involved in food poisoning.</title>
        <authorList>
            <person name="Crovadore J."/>
            <person name="Chablais R."/>
            <person name="Tonacini J."/>
            <person name="Schnyder B."/>
            <person name="Lefort F."/>
        </authorList>
    </citation>
    <scope>NUCLEOTIDE SEQUENCE [LARGE SCALE GENOMIC DNA]</scope>
    <source>
        <strain evidence="2 3">SA-120</strain>
    </source>
</reference>
<organism evidence="2 3">
    <name type="scientific">Staphylococcus aureus</name>
    <dbReference type="NCBI Taxonomy" id="1280"/>
    <lineage>
        <taxon>Bacteria</taxon>
        <taxon>Bacillati</taxon>
        <taxon>Bacillota</taxon>
        <taxon>Bacilli</taxon>
        <taxon>Bacillales</taxon>
        <taxon>Staphylococcaceae</taxon>
        <taxon>Staphylococcus</taxon>
    </lineage>
</organism>
<sequence length="71" mass="7175">FGDVAPDTTFALAGGSPFPVEGSPIARDALVAEAGLDFSVTKTVTLGVSYTGQMSSAVPAPGGRGDLSWRF</sequence>
<protein>
    <recommendedName>
        <fullName evidence="1">Autotransporter domain-containing protein</fullName>
    </recommendedName>
</protein>
<dbReference type="SUPFAM" id="SSF103515">
    <property type="entry name" value="Autotransporter"/>
    <property type="match status" value="1"/>
</dbReference>
<dbReference type="Pfam" id="PF03797">
    <property type="entry name" value="Autotransporter"/>
    <property type="match status" value="1"/>
</dbReference>
<dbReference type="AlphaFoldDB" id="A0AA40JQG7"/>
<dbReference type="InterPro" id="IPR005546">
    <property type="entry name" value="Autotransporte_beta"/>
</dbReference>
<feature type="non-terminal residue" evidence="2">
    <location>
        <position position="1"/>
    </location>
</feature>
<dbReference type="InterPro" id="IPR036709">
    <property type="entry name" value="Autotransporte_beta_dom_sf"/>
</dbReference>
<comment type="caution">
    <text evidence="2">The sequence shown here is derived from an EMBL/GenBank/DDBJ whole genome shotgun (WGS) entry which is preliminary data.</text>
</comment>
<evidence type="ECO:0000313" key="3">
    <source>
        <dbReference type="Proteomes" id="UP000032274"/>
    </source>
</evidence>
<name>A0AA40JQG7_STAAU</name>
<feature type="domain" description="Autotransporter" evidence="1">
    <location>
        <begin position="1"/>
        <end position="51"/>
    </location>
</feature>